<proteinExistence type="predicted"/>
<reference evidence="1 2" key="1">
    <citation type="submission" date="2017-06" db="EMBL/GenBank/DDBJ databases">
        <title>Hymenobacter amundsenii sp. nov. isolated from regoliths in Antarctica.</title>
        <authorList>
            <person name="Sedlacek I."/>
            <person name="Kralova S."/>
            <person name="Pantucek R."/>
            <person name="Svec P."/>
            <person name="Holochova P."/>
            <person name="Stankova E."/>
            <person name="Vrbovska V."/>
            <person name="Busse H.-J."/>
        </authorList>
    </citation>
    <scope>NUCLEOTIDE SEQUENCE [LARGE SCALE GENOMIC DNA]</scope>
    <source>
        <strain evidence="1 2">CCM 8682</strain>
    </source>
</reference>
<dbReference type="EMBL" id="NIRR01000005">
    <property type="protein sequence ID" value="OWP64109.1"/>
    <property type="molecule type" value="Genomic_DNA"/>
</dbReference>
<dbReference type="InterPro" id="IPR043749">
    <property type="entry name" value="DUF5694"/>
</dbReference>
<dbReference type="Pfam" id="PF18950">
    <property type="entry name" value="DUF5694"/>
    <property type="match status" value="1"/>
</dbReference>
<accession>A0A246FN55</accession>
<evidence type="ECO:0000313" key="2">
    <source>
        <dbReference type="Proteomes" id="UP000197277"/>
    </source>
</evidence>
<dbReference type="AlphaFoldDB" id="A0A246FN55"/>
<dbReference type="OrthoDB" id="920340at2"/>
<dbReference type="Proteomes" id="UP000197277">
    <property type="component" value="Unassembled WGS sequence"/>
</dbReference>
<protein>
    <submittedName>
        <fullName evidence="1">Uncharacterized protein</fullName>
    </submittedName>
</protein>
<gene>
    <name evidence="1" type="ORF">CDA63_05100</name>
</gene>
<comment type="caution">
    <text evidence="1">The sequence shown here is derived from an EMBL/GenBank/DDBJ whole genome shotgun (WGS) entry which is preliminary data.</text>
</comment>
<evidence type="ECO:0000313" key="1">
    <source>
        <dbReference type="EMBL" id="OWP64109.1"/>
    </source>
</evidence>
<name>A0A246FN55_9BACT</name>
<keyword evidence="2" id="KW-1185">Reference proteome</keyword>
<sequence length="354" mass="39899">MSVFIGLLGAAISPAYAQQPLEVVIVAASHYNDSPAATYQPIIGKLRAYKPDMVFGEYLTAPDAQALPATSPYQLAQQRRLSYLRRRALTTAPLTSRAAVAATRQLRRQPQLARLRIDLARYYIFTNDRGNAEYQLYLLEEPLKKNLTAADQLYYTQALGPVDSLRKIRLVRPLSEYHKVIFPLLTELGQAQLYGMDCQRYEEPWGQAYSQAATQNNALKAGFQTDSSTAQAQTYRRMAASRKAYFAHLNQAETDVDAYLLLNAPAYEKLDKALNFFGGDELYGAPGFPTEAVQEMRRQWVLRNQGMCDNVVRQARQQGARRVLVAVGASHGQQMRLLLQQMPNVRVRTFNELP</sequence>
<organism evidence="1 2">
    <name type="scientific">Hymenobacter amundsenii</name>
    <dbReference type="NCBI Taxonomy" id="2006685"/>
    <lineage>
        <taxon>Bacteria</taxon>
        <taxon>Pseudomonadati</taxon>
        <taxon>Bacteroidota</taxon>
        <taxon>Cytophagia</taxon>
        <taxon>Cytophagales</taxon>
        <taxon>Hymenobacteraceae</taxon>
        <taxon>Hymenobacter</taxon>
    </lineage>
</organism>